<evidence type="ECO:0000313" key="2">
    <source>
        <dbReference type="EMBL" id="MBU5592140.1"/>
    </source>
</evidence>
<sequence length="138" mass="16182">MGIKSIHHVCIQTEKYQDSLEFYTKILGFKVIKETANFHKRDFNTWLKLDTFMIELQTAKKGAKLNSWTSLNEGIAHMCFLVDNVQEEFYRIKKLGYSNFKIKNNEEIYKVEDGYLFKIKAPEGTEIEIRDVNISSDS</sequence>
<feature type="domain" description="VOC" evidence="1">
    <location>
        <begin position="5"/>
        <end position="132"/>
    </location>
</feature>
<accession>A0ABS6F0X4</accession>
<dbReference type="InterPro" id="IPR051332">
    <property type="entry name" value="Fosfomycin_Res_Enzymes"/>
</dbReference>
<dbReference type="SUPFAM" id="SSF54593">
    <property type="entry name" value="Glyoxalase/Bleomycin resistance protein/Dihydroxybiphenyl dioxygenase"/>
    <property type="match status" value="1"/>
</dbReference>
<dbReference type="PROSITE" id="PS51819">
    <property type="entry name" value="VOC"/>
    <property type="match status" value="1"/>
</dbReference>
<dbReference type="Gene3D" id="3.10.180.10">
    <property type="entry name" value="2,3-Dihydroxybiphenyl 1,2-Dioxygenase, domain 1"/>
    <property type="match status" value="1"/>
</dbReference>
<organism evidence="2 3">
    <name type="scientific">Clostridium simiarum</name>
    <dbReference type="NCBI Taxonomy" id="2841506"/>
    <lineage>
        <taxon>Bacteria</taxon>
        <taxon>Bacillati</taxon>
        <taxon>Bacillota</taxon>
        <taxon>Clostridia</taxon>
        <taxon>Eubacteriales</taxon>
        <taxon>Clostridiaceae</taxon>
        <taxon>Clostridium</taxon>
    </lineage>
</organism>
<dbReference type="InterPro" id="IPR029068">
    <property type="entry name" value="Glyas_Bleomycin-R_OHBP_Dase"/>
</dbReference>
<dbReference type="RefSeq" id="WP_032123560.1">
    <property type="nucleotide sequence ID" value="NZ_JAHLQL010000003.1"/>
</dbReference>
<dbReference type="EMBL" id="JAHLQL010000003">
    <property type="protein sequence ID" value="MBU5592140.1"/>
    <property type="molecule type" value="Genomic_DNA"/>
</dbReference>
<evidence type="ECO:0000313" key="3">
    <source>
        <dbReference type="Proteomes" id="UP000736583"/>
    </source>
</evidence>
<protein>
    <submittedName>
        <fullName evidence="2">VOC family protein</fullName>
    </submittedName>
</protein>
<comment type="caution">
    <text evidence="2">The sequence shown here is derived from an EMBL/GenBank/DDBJ whole genome shotgun (WGS) entry which is preliminary data.</text>
</comment>
<gene>
    <name evidence="2" type="ORF">KQI89_10245</name>
</gene>
<evidence type="ECO:0000259" key="1">
    <source>
        <dbReference type="PROSITE" id="PS51819"/>
    </source>
</evidence>
<dbReference type="PANTHER" id="PTHR36113">
    <property type="entry name" value="LYASE, PUTATIVE-RELATED-RELATED"/>
    <property type="match status" value="1"/>
</dbReference>
<dbReference type="InterPro" id="IPR004360">
    <property type="entry name" value="Glyas_Fos-R_dOase_dom"/>
</dbReference>
<dbReference type="Proteomes" id="UP000736583">
    <property type="component" value="Unassembled WGS sequence"/>
</dbReference>
<dbReference type="InterPro" id="IPR037523">
    <property type="entry name" value="VOC_core"/>
</dbReference>
<dbReference type="Pfam" id="PF00903">
    <property type="entry name" value="Glyoxalase"/>
    <property type="match status" value="1"/>
</dbReference>
<proteinExistence type="predicted"/>
<dbReference type="PANTHER" id="PTHR36113:SF1">
    <property type="entry name" value="GLYOXALASE_BLEOMYCIN RESISTANCE PROTEIN_DIOXYGENASE"/>
    <property type="match status" value="1"/>
</dbReference>
<reference evidence="2 3" key="1">
    <citation type="submission" date="2021-06" db="EMBL/GenBank/DDBJ databases">
        <authorList>
            <person name="Sun Q."/>
            <person name="Li D."/>
        </authorList>
    </citation>
    <scope>NUCLEOTIDE SEQUENCE [LARGE SCALE GENOMIC DNA]</scope>
    <source>
        <strain evidence="2 3">MSJ-4</strain>
    </source>
</reference>
<keyword evidence="3" id="KW-1185">Reference proteome</keyword>
<name>A0ABS6F0X4_9CLOT</name>